<dbReference type="OrthoDB" id="196858at2759"/>
<dbReference type="GO" id="GO:0008289">
    <property type="term" value="F:lipid binding"/>
    <property type="evidence" value="ECO:0007669"/>
    <property type="project" value="InterPro"/>
</dbReference>
<feature type="non-terminal residue" evidence="2">
    <location>
        <position position="1"/>
    </location>
</feature>
<dbReference type="AlphaFoldDB" id="A0A9N9PIV4"/>
<evidence type="ECO:0000313" key="2">
    <source>
        <dbReference type="EMBL" id="CAG8824487.1"/>
    </source>
</evidence>
<dbReference type="SUPFAM" id="SSF55961">
    <property type="entry name" value="Bet v1-like"/>
    <property type="match status" value="1"/>
</dbReference>
<accession>A0A9N9PIV4</accession>
<name>A0A9N9PIV4_9GLOM</name>
<dbReference type="Proteomes" id="UP000789405">
    <property type="component" value="Unassembled WGS sequence"/>
</dbReference>
<feature type="non-terminal residue" evidence="2">
    <location>
        <position position="151"/>
    </location>
</feature>
<reference evidence="2" key="1">
    <citation type="submission" date="2021-06" db="EMBL/GenBank/DDBJ databases">
        <authorList>
            <person name="Kallberg Y."/>
            <person name="Tangrot J."/>
            <person name="Rosling A."/>
        </authorList>
    </citation>
    <scope>NUCLEOTIDE SEQUENCE</scope>
    <source>
        <strain evidence="2">MA453B</strain>
    </source>
</reference>
<evidence type="ECO:0000313" key="3">
    <source>
        <dbReference type="Proteomes" id="UP000789405"/>
    </source>
</evidence>
<sequence length="151" mass="17355">WNFYAESKGVKIYQKYKEKPMPYLRGDATIYGGFHPADILSYIITLDSRKLWDDRYEEGSVLERYGPDDAITRLFTTIERDPATGTIWVADTSVVDSRFPEDSGYVRANLTVAGWEFRPKFDDGKVISVNVKYIVDIDLKLNSIPQSILKM</sequence>
<dbReference type="InterPro" id="IPR051213">
    <property type="entry name" value="START_lipid_transfer"/>
</dbReference>
<dbReference type="PANTHER" id="PTHR19308">
    <property type="entry name" value="PHOSPHATIDYLCHOLINE TRANSFER PROTEIN"/>
    <property type="match status" value="1"/>
</dbReference>
<gene>
    <name evidence="2" type="ORF">DERYTH_LOCUS27709</name>
</gene>
<evidence type="ECO:0000259" key="1">
    <source>
        <dbReference type="PROSITE" id="PS50848"/>
    </source>
</evidence>
<dbReference type="InterPro" id="IPR002913">
    <property type="entry name" value="START_lipid-bd_dom"/>
</dbReference>
<dbReference type="Gene3D" id="3.30.530.20">
    <property type="match status" value="1"/>
</dbReference>
<proteinExistence type="predicted"/>
<dbReference type="GO" id="GO:0005737">
    <property type="term" value="C:cytoplasm"/>
    <property type="evidence" value="ECO:0007669"/>
    <property type="project" value="UniProtKB-ARBA"/>
</dbReference>
<dbReference type="PROSITE" id="PS50848">
    <property type="entry name" value="START"/>
    <property type="match status" value="1"/>
</dbReference>
<dbReference type="InterPro" id="IPR023393">
    <property type="entry name" value="START-like_dom_sf"/>
</dbReference>
<dbReference type="PANTHER" id="PTHR19308:SF14">
    <property type="entry name" value="START DOMAIN-CONTAINING PROTEIN"/>
    <property type="match status" value="1"/>
</dbReference>
<keyword evidence="3" id="KW-1185">Reference proteome</keyword>
<organism evidence="2 3">
    <name type="scientific">Dentiscutata erythropus</name>
    <dbReference type="NCBI Taxonomy" id="1348616"/>
    <lineage>
        <taxon>Eukaryota</taxon>
        <taxon>Fungi</taxon>
        <taxon>Fungi incertae sedis</taxon>
        <taxon>Mucoromycota</taxon>
        <taxon>Glomeromycotina</taxon>
        <taxon>Glomeromycetes</taxon>
        <taxon>Diversisporales</taxon>
        <taxon>Gigasporaceae</taxon>
        <taxon>Dentiscutata</taxon>
    </lineage>
</organism>
<comment type="caution">
    <text evidence="2">The sequence shown here is derived from an EMBL/GenBank/DDBJ whole genome shotgun (WGS) entry which is preliminary data.</text>
</comment>
<protein>
    <submittedName>
        <fullName evidence="2">25002_t:CDS:1</fullName>
    </submittedName>
</protein>
<feature type="domain" description="START" evidence="1">
    <location>
        <begin position="1"/>
        <end position="151"/>
    </location>
</feature>
<dbReference type="CDD" id="cd00177">
    <property type="entry name" value="START"/>
    <property type="match status" value="1"/>
</dbReference>
<dbReference type="EMBL" id="CAJVPY010064916">
    <property type="protein sequence ID" value="CAG8824487.1"/>
    <property type="molecule type" value="Genomic_DNA"/>
</dbReference>